<dbReference type="OrthoDB" id="2953893at2759"/>
<dbReference type="HOGENOM" id="CLU_046025_2_1_1"/>
<dbReference type="Pfam" id="PF20152">
    <property type="entry name" value="DUF6534"/>
    <property type="match status" value="1"/>
</dbReference>
<dbReference type="InterPro" id="IPR045339">
    <property type="entry name" value="DUF6534"/>
</dbReference>
<sequence>MTSIPMTPTELGKIAGPLLIGNLLNWGFLGVLSMQVYMYYLAFPNDRVSNKALVYTVYLLDVGHTFLLTTSTFRTFVSGFGELAALDELDLIWISDILTGLITFIAQAFYAYRIAVLSKTKYQYLSVLIMLLAFISLGGAIASGVEAEVAGQFSRLLSKRVLIVCGIWGGTNATCDVLIAASMTYYLKRRDSGIGKTQVLLARIIRLTIETGMATAAVAILSVILVFLPGPQTYFMASVFVAGKMYSNSMMASFNSRMEIGPRNNTLISTVKFYGPTALPDVDVESSRSAQGRMQKTGDEVSFPPMSEISQED</sequence>
<keyword evidence="2" id="KW-0472">Membrane</keyword>
<evidence type="ECO:0000256" key="2">
    <source>
        <dbReference type="SAM" id="Phobius"/>
    </source>
</evidence>
<feature type="region of interest" description="Disordered" evidence="1">
    <location>
        <begin position="285"/>
        <end position="313"/>
    </location>
</feature>
<proteinExistence type="predicted"/>
<evidence type="ECO:0000313" key="5">
    <source>
        <dbReference type="Proteomes" id="UP000027222"/>
    </source>
</evidence>
<dbReference type="PANTHER" id="PTHR40465">
    <property type="entry name" value="CHROMOSOME 1, WHOLE GENOME SHOTGUN SEQUENCE"/>
    <property type="match status" value="1"/>
</dbReference>
<dbReference type="EMBL" id="KL142382">
    <property type="protein sequence ID" value="KDR74767.1"/>
    <property type="molecule type" value="Genomic_DNA"/>
</dbReference>
<feature type="transmembrane region" description="Helical" evidence="2">
    <location>
        <begin position="91"/>
        <end position="112"/>
    </location>
</feature>
<protein>
    <recommendedName>
        <fullName evidence="3">DUF6534 domain-containing protein</fullName>
    </recommendedName>
</protein>
<dbReference type="PANTHER" id="PTHR40465:SF1">
    <property type="entry name" value="DUF6534 DOMAIN-CONTAINING PROTEIN"/>
    <property type="match status" value="1"/>
</dbReference>
<gene>
    <name evidence="4" type="ORF">GALMADRAFT_562177</name>
</gene>
<evidence type="ECO:0000256" key="1">
    <source>
        <dbReference type="SAM" id="MobiDB-lite"/>
    </source>
</evidence>
<feature type="transmembrane region" description="Helical" evidence="2">
    <location>
        <begin position="52"/>
        <end position="71"/>
    </location>
</feature>
<keyword evidence="5" id="KW-1185">Reference proteome</keyword>
<feature type="transmembrane region" description="Helical" evidence="2">
    <location>
        <begin position="20"/>
        <end position="40"/>
    </location>
</feature>
<feature type="domain" description="DUF6534" evidence="3">
    <location>
        <begin position="173"/>
        <end position="258"/>
    </location>
</feature>
<name>A0A067SXH4_GALM3</name>
<dbReference type="AlphaFoldDB" id="A0A067SXH4"/>
<dbReference type="Proteomes" id="UP000027222">
    <property type="component" value="Unassembled WGS sequence"/>
</dbReference>
<accession>A0A067SXH4</accession>
<organism evidence="4 5">
    <name type="scientific">Galerina marginata (strain CBS 339.88)</name>
    <dbReference type="NCBI Taxonomy" id="685588"/>
    <lineage>
        <taxon>Eukaryota</taxon>
        <taxon>Fungi</taxon>
        <taxon>Dikarya</taxon>
        <taxon>Basidiomycota</taxon>
        <taxon>Agaricomycotina</taxon>
        <taxon>Agaricomycetes</taxon>
        <taxon>Agaricomycetidae</taxon>
        <taxon>Agaricales</taxon>
        <taxon>Agaricineae</taxon>
        <taxon>Strophariaceae</taxon>
        <taxon>Galerina</taxon>
    </lineage>
</organism>
<keyword evidence="2" id="KW-1133">Transmembrane helix</keyword>
<evidence type="ECO:0000313" key="4">
    <source>
        <dbReference type="EMBL" id="KDR74767.1"/>
    </source>
</evidence>
<feature type="transmembrane region" description="Helical" evidence="2">
    <location>
        <begin position="124"/>
        <end position="141"/>
    </location>
</feature>
<keyword evidence="2" id="KW-0812">Transmembrane</keyword>
<reference evidence="5" key="1">
    <citation type="journal article" date="2014" name="Proc. Natl. Acad. Sci. U.S.A.">
        <title>Extensive sampling of basidiomycete genomes demonstrates inadequacy of the white-rot/brown-rot paradigm for wood decay fungi.</title>
        <authorList>
            <person name="Riley R."/>
            <person name="Salamov A.A."/>
            <person name="Brown D.W."/>
            <person name="Nagy L.G."/>
            <person name="Floudas D."/>
            <person name="Held B.W."/>
            <person name="Levasseur A."/>
            <person name="Lombard V."/>
            <person name="Morin E."/>
            <person name="Otillar R."/>
            <person name="Lindquist E.A."/>
            <person name="Sun H."/>
            <person name="LaButti K.M."/>
            <person name="Schmutz J."/>
            <person name="Jabbour D."/>
            <person name="Luo H."/>
            <person name="Baker S.E."/>
            <person name="Pisabarro A.G."/>
            <person name="Walton J.D."/>
            <person name="Blanchette R.A."/>
            <person name="Henrissat B."/>
            <person name="Martin F."/>
            <person name="Cullen D."/>
            <person name="Hibbett D.S."/>
            <person name="Grigoriev I.V."/>
        </authorList>
    </citation>
    <scope>NUCLEOTIDE SEQUENCE [LARGE SCALE GENOMIC DNA]</scope>
    <source>
        <strain evidence="5">CBS 339.88</strain>
    </source>
</reference>
<evidence type="ECO:0000259" key="3">
    <source>
        <dbReference type="Pfam" id="PF20152"/>
    </source>
</evidence>
<feature type="transmembrane region" description="Helical" evidence="2">
    <location>
        <begin position="207"/>
        <end position="228"/>
    </location>
</feature>
<feature type="transmembrane region" description="Helical" evidence="2">
    <location>
        <begin position="161"/>
        <end position="187"/>
    </location>
</feature>